<feature type="transmembrane region" description="Helical" evidence="8">
    <location>
        <begin position="198"/>
        <end position="221"/>
    </location>
</feature>
<feature type="transmembrane region" description="Helical" evidence="8">
    <location>
        <begin position="88"/>
        <end position="108"/>
    </location>
</feature>
<dbReference type="InterPro" id="IPR004840">
    <property type="entry name" value="Amino_acid_permease_CS"/>
</dbReference>
<evidence type="ECO:0000256" key="7">
    <source>
        <dbReference type="SAM" id="MobiDB-lite"/>
    </source>
</evidence>
<dbReference type="InterPro" id="IPR050524">
    <property type="entry name" value="APC_YAT"/>
</dbReference>
<evidence type="ECO:0000256" key="2">
    <source>
        <dbReference type="ARBA" id="ARBA00022448"/>
    </source>
</evidence>
<feature type="transmembrane region" description="Helical" evidence="8">
    <location>
        <begin position="347"/>
        <end position="367"/>
    </location>
</feature>
<feature type="transmembrane region" description="Helical" evidence="8">
    <location>
        <begin position="61"/>
        <end position="82"/>
    </location>
</feature>
<evidence type="ECO:0000256" key="6">
    <source>
        <dbReference type="ARBA" id="ARBA00023136"/>
    </source>
</evidence>
<evidence type="ECO:0000256" key="5">
    <source>
        <dbReference type="ARBA" id="ARBA00022989"/>
    </source>
</evidence>
<dbReference type="Pfam" id="PF00324">
    <property type="entry name" value="AA_permease"/>
    <property type="match status" value="1"/>
</dbReference>
<feature type="domain" description="Amino acid permease/ SLC12A" evidence="9">
    <location>
        <begin position="60"/>
        <end position="521"/>
    </location>
</feature>
<keyword evidence="2" id="KW-0813">Transport</keyword>
<reference evidence="10 11" key="1">
    <citation type="submission" date="2022-09" db="EMBL/GenBank/DDBJ databases">
        <authorList>
            <person name="Palmer J.M."/>
        </authorList>
    </citation>
    <scope>NUCLEOTIDE SEQUENCE [LARGE SCALE GENOMIC DNA]</scope>
    <source>
        <strain evidence="10 11">DSM 7382</strain>
    </source>
</reference>
<dbReference type="EMBL" id="JASBNA010000017">
    <property type="protein sequence ID" value="KAK7686313.1"/>
    <property type="molecule type" value="Genomic_DNA"/>
</dbReference>
<dbReference type="GO" id="GO:0016020">
    <property type="term" value="C:membrane"/>
    <property type="evidence" value="ECO:0007669"/>
    <property type="project" value="UniProtKB-SubCell"/>
</dbReference>
<gene>
    <name evidence="10" type="ORF">QCA50_010537</name>
</gene>
<comment type="caution">
    <text evidence="10">The sequence shown here is derived from an EMBL/GenBank/DDBJ whole genome shotgun (WGS) entry which is preliminary data.</text>
</comment>
<sequence>MSYQSQPPAQPAQLDEKDGSSLEKGGVNDYVVHHNDADSRRFQFDASDLDRVQRRLKERHVQMIAVAGTIGTGLFLGSGHALQGAGPLGALVAYALVGTVAYASLCSLGEMTSHAPISGTFPHFGARWVDPAFGFAMGWNYFYTNAISVPVEITAATILITFWDDNLHHQAGYTALICVLVMVINIFGVRWFGESEFIFSIIKLMMITGLIIAGLIIDLGGGPDGDRRGFRYWKNPGAVAPANLVPSKPSLDKFLAILTQIVQAAFSFQGMELVCVAASETESPRRNIAKAVRRVFYRILVFYILGILITGMLVPYNDPRLLQDTGTAAESPYVIVMTSAGIKVLPHIINAGIFTSAFSAGNSFLYASSRVLYGLALRGQAPRFLTYCTKNGLPIISVLVTGLFGFLAFMNVSSGAATVFNWFVNLSAVGGFFGWWGMCITYTRFYAGFKAQGLDRTQLVYYSSLQPWLSYWGIFWSTLFILINGLAVFWDFNASGFLTAYINIPFFAALFFGWKLLKRTKSWKPMEMDFVTGIPSIEETEIPEEPPKNLGEKIARILF</sequence>
<name>A0AAW0G8K8_9APHY</name>
<feature type="transmembrane region" description="Helical" evidence="8">
    <location>
        <begin position="422"/>
        <end position="447"/>
    </location>
</feature>
<evidence type="ECO:0000259" key="9">
    <source>
        <dbReference type="Pfam" id="PF00324"/>
    </source>
</evidence>
<dbReference type="PANTHER" id="PTHR43341:SF4">
    <property type="entry name" value="ARGININE PERMEASE CAN1-RELATED"/>
    <property type="match status" value="1"/>
</dbReference>
<dbReference type="PANTHER" id="PTHR43341">
    <property type="entry name" value="AMINO ACID PERMEASE"/>
    <property type="match status" value="1"/>
</dbReference>
<feature type="transmembrane region" description="Helical" evidence="8">
    <location>
        <begin position="388"/>
        <end position="410"/>
    </location>
</feature>
<feature type="transmembrane region" description="Helical" evidence="8">
    <location>
        <begin position="496"/>
        <end position="517"/>
    </location>
</feature>
<dbReference type="GO" id="GO:0015171">
    <property type="term" value="F:amino acid transmembrane transporter activity"/>
    <property type="evidence" value="ECO:0007669"/>
    <property type="project" value="TreeGrafter"/>
</dbReference>
<feature type="transmembrane region" description="Helical" evidence="8">
    <location>
        <begin position="468"/>
        <end position="490"/>
    </location>
</feature>
<keyword evidence="4" id="KW-0029">Amino-acid transport</keyword>
<proteinExistence type="predicted"/>
<evidence type="ECO:0000256" key="4">
    <source>
        <dbReference type="ARBA" id="ARBA00022970"/>
    </source>
</evidence>
<keyword evidence="6 8" id="KW-0472">Membrane</keyword>
<dbReference type="Gene3D" id="1.20.1740.10">
    <property type="entry name" value="Amino acid/polyamine transporter I"/>
    <property type="match status" value="1"/>
</dbReference>
<evidence type="ECO:0000313" key="10">
    <source>
        <dbReference type="EMBL" id="KAK7686313.1"/>
    </source>
</evidence>
<evidence type="ECO:0000313" key="11">
    <source>
        <dbReference type="Proteomes" id="UP001385951"/>
    </source>
</evidence>
<dbReference type="FunFam" id="1.20.1740.10:FF:000006">
    <property type="entry name" value="General amino acid permease"/>
    <property type="match status" value="1"/>
</dbReference>
<keyword evidence="3 8" id="KW-0812">Transmembrane</keyword>
<accession>A0AAW0G8K8</accession>
<organism evidence="10 11">
    <name type="scientific">Cerrena zonata</name>
    <dbReference type="NCBI Taxonomy" id="2478898"/>
    <lineage>
        <taxon>Eukaryota</taxon>
        <taxon>Fungi</taxon>
        <taxon>Dikarya</taxon>
        <taxon>Basidiomycota</taxon>
        <taxon>Agaricomycotina</taxon>
        <taxon>Agaricomycetes</taxon>
        <taxon>Polyporales</taxon>
        <taxon>Cerrenaceae</taxon>
        <taxon>Cerrena</taxon>
    </lineage>
</organism>
<dbReference type="Proteomes" id="UP001385951">
    <property type="component" value="Unassembled WGS sequence"/>
</dbReference>
<feature type="region of interest" description="Disordered" evidence="7">
    <location>
        <begin position="1"/>
        <end position="27"/>
    </location>
</feature>
<dbReference type="InterPro" id="IPR004841">
    <property type="entry name" value="AA-permease/SLC12A_dom"/>
</dbReference>
<comment type="subcellular location">
    <subcellularLocation>
        <location evidence="1">Membrane</location>
        <topology evidence="1">Multi-pass membrane protein</topology>
    </subcellularLocation>
</comment>
<protein>
    <recommendedName>
        <fullName evidence="9">Amino acid permease/ SLC12A domain-containing protein</fullName>
    </recommendedName>
</protein>
<dbReference type="AlphaFoldDB" id="A0AAW0G8K8"/>
<evidence type="ECO:0000256" key="3">
    <source>
        <dbReference type="ARBA" id="ARBA00022692"/>
    </source>
</evidence>
<keyword evidence="11" id="KW-1185">Reference proteome</keyword>
<evidence type="ECO:0000256" key="8">
    <source>
        <dbReference type="SAM" id="Phobius"/>
    </source>
</evidence>
<keyword evidence="5 8" id="KW-1133">Transmembrane helix</keyword>
<dbReference type="PIRSF" id="PIRSF006060">
    <property type="entry name" value="AA_transporter"/>
    <property type="match status" value="1"/>
</dbReference>
<feature type="transmembrane region" description="Helical" evidence="8">
    <location>
        <begin position="171"/>
        <end position="192"/>
    </location>
</feature>
<evidence type="ECO:0000256" key="1">
    <source>
        <dbReference type="ARBA" id="ARBA00004141"/>
    </source>
</evidence>
<dbReference type="PROSITE" id="PS00218">
    <property type="entry name" value="AMINO_ACID_PERMEASE_1"/>
    <property type="match status" value="1"/>
</dbReference>
<feature type="transmembrane region" description="Helical" evidence="8">
    <location>
        <begin position="295"/>
        <end position="316"/>
    </location>
</feature>